<reference evidence="4 5" key="1">
    <citation type="submission" date="2022-12" db="EMBL/GenBank/DDBJ databases">
        <title>Polyphasic characterization of Geotalea uranireducens NIT-SL11 newly isolated from a complex of sewage sludge and microbially reduced graphene oxide.</title>
        <authorList>
            <person name="Xie L."/>
            <person name="Yoshida N."/>
            <person name="Meng L."/>
        </authorList>
    </citation>
    <scope>NUCLEOTIDE SEQUENCE [LARGE SCALE GENOMIC DNA]</scope>
    <source>
        <strain evidence="4 5">NIT-SL11</strain>
    </source>
</reference>
<dbReference type="InterPro" id="IPR051796">
    <property type="entry name" value="ISF_SsuE-like"/>
</dbReference>
<evidence type="ECO:0000313" key="4">
    <source>
        <dbReference type="EMBL" id="BDV42942.1"/>
    </source>
</evidence>
<evidence type="ECO:0000256" key="1">
    <source>
        <dbReference type="ARBA" id="ARBA00022630"/>
    </source>
</evidence>
<dbReference type="SUPFAM" id="SSF52218">
    <property type="entry name" value="Flavoproteins"/>
    <property type="match status" value="1"/>
</dbReference>
<dbReference type="Pfam" id="PF03358">
    <property type="entry name" value="FMN_red"/>
    <property type="match status" value="1"/>
</dbReference>
<protein>
    <submittedName>
        <fullName evidence="4">Flavodoxin family protein</fullName>
    </submittedName>
</protein>
<dbReference type="InterPro" id="IPR005025">
    <property type="entry name" value="FMN_Rdtase-like_dom"/>
</dbReference>
<dbReference type="RefSeq" id="WP_282003680.1">
    <property type="nucleotide sequence ID" value="NZ_AP027151.1"/>
</dbReference>
<name>A0ABM8EL55_9BACT</name>
<dbReference type="PANTHER" id="PTHR43278:SF2">
    <property type="entry name" value="IRON-SULFUR FLAVOPROTEIN"/>
    <property type="match status" value="1"/>
</dbReference>
<feature type="domain" description="NADPH-dependent FMN reductase-like" evidence="3">
    <location>
        <begin position="1"/>
        <end position="107"/>
    </location>
</feature>
<keyword evidence="5" id="KW-1185">Reference proteome</keyword>
<organism evidence="4 5">
    <name type="scientific">Geotalea uraniireducens</name>
    <dbReference type="NCBI Taxonomy" id="351604"/>
    <lineage>
        <taxon>Bacteria</taxon>
        <taxon>Pseudomonadati</taxon>
        <taxon>Thermodesulfobacteriota</taxon>
        <taxon>Desulfuromonadia</taxon>
        <taxon>Geobacterales</taxon>
        <taxon>Geobacteraceae</taxon>
        <taxon>Geotalea</taxon>
    </lineage>
</organism>
<dbReference type="PANTHER" id="PTHR43278">
    <property type="entry name" value="NAD(P)H-DEPENDENT FMN-CONTAINING OXIDOREDUCTASE YWQN-RELATED"/>
    <property type="match status" value="1"/>
</dbReference>
<evidence type="ECO:0000259" key="3">
    <source>
        <dbReference type="Pfam" id="PF03358"/>
    </source>
</evidence>
<keyword evidence="1" id="KW-0285">Flavoprotein</keyword>
<keyword evidence="2" id="KW-0288">FMN</keyword>
<proteinExistence type="predicted"/>
<gene>
    <name evidence="4" type="ORF">GURASL_18650</name>
</gene>
<sequence>MNVIAINGSPRKKWNTATLLDNALEGAVAQGAATELIHLYDLDFKGCTSCFACKLKGGASYGRCAMNDDLTPLLARLAAADAFILGSPVYFGTVTGEMRSFMERLLFPYLTYSRPPGSLFPRKIPTAFIYTMNVSAELMQEYHYPIHFGANEQYLARIFGRAETLCACETLQFEDYDKVVFDYFDPAERRARYRAAFPEECLKAAELGARLVLQAARIAAES</sequence>
<evidence type="ECO:0000256" key="2">
    <source>
        <dbReference type="ARBA" id="ARBA00022643"/>
    </source>
</evidence>
<dbReference type="EMBL" id="AP027151">
    <property type="protein sequence ID" value="BDV42942.1"/>
    <property type="molecule type" value="Genomic_DNA"/>
</dbReference>
<evidence type="ECO:0000313" key="5">
    <source>
        <dbReference type="Proteomes" id="UP001317705"/>
    </source>
</evidence>
<dbReference type="Proteomes" id="UP001317705">
    <property type="component" value="Chromosome"/>
</dbReference>
<dbReference type="Gene3D" id="3.40.50.360">
    <property type="match status" value="1"/>
</dbReference>
<dbReference type="InterPro" id="IPR029039">
    <property type="entry name" value="Flavoprotein-like_sf"/>
</dbReference>
<accession>A0ABM8EL55</accession>